<evidence type="ECO:0000256" key="2">
    <source>
        <dbReference type="SAM" id="Phobius"/>
    </source>
</evidence>
<evidence type="ECO:0000313" key="5">
    <source>
        <dbReference type="Proteomes" id="UP000030765"/>
    </source>
</evidence>
<feature type="transmembrane region" description="Helical" evidence="2">
    <location>
        <begin position="20"/>
        <end position="41"/>
    </location>
</feature>
<gene>
    <name evidence="3" type="ORF">ZHAS_00007609</name>
</gene>
<dbReference type="EMBL" id="ATLV01015217">
    <property type="status" value="NOT_ANNOTATED_CDS"/>
    <property type="molecule type" value="Genomic_DNA"/>
</dbReference>
<evidence type="ECO:0000313" key="3">
    <source>
        <dbReference type="EMBL" id="KFB40232.1"/>
    </source>
</evidence>
<accession>A0A084VQI8</accession>
<keyword evidence="5" id="KW-1185">Reference proteome</keyword>
<dbReference type="VEuPathDB" id="VectorBase:ASIC007609"/>
<feature type="compositionally biased region" description="Basic residues" evidence="1">
    <location>
        <begin position="77"/>
        <end position="90"/>
    </location>
</feature>
<protein>
    <submittedName>
        <fullName evidence="3 4">Putative c2 domain protein</fullName>
    </submittedName>
</protein>
<dbReference type="EnsemblMetazoa" id="ASIC007609-RA">
    <property type="protein sequence ID" value="ASIC007609-PA"/>
    <property type="gene ID" value="ASIC007609"/>
</dbReference>
<name>A0A084VQI8_ANOSI</name>
<reference evidence="4" key="2">
    <citation type="submission" date="2020-05" db="UniProtKB">
        <authorList>
            <consortium name="EnsemblMetazoa"/>
        </authorList>
    </citation>
    <scope>IDENTIFICATION</scope>
</reference>
<dbReference type="AlphaFoldDB" id="A0A084VQI8"/>
<reference evidence="3 5" key="1">
    <citation type="journal article" date="2014" name="BMC Genomics">
        <title>Genome sequence of Anopheles sinensis provides insight into genetics basis of mosquito competence for malaria parasites.</title>
        <authorList>
            <person name="Zhou D."/>
            <person name="Zhang D."/>
            <person name="Ding G."/>
            <person name="Shi L."/>
            <person name="Hou Q."/>
            <person name="Ye Y."/>
            <person name="Xu Y."/>
            <person name="Zhou H."/>
            <person name="Xiong C."/>
            <person name="Li S."/>
            <person name="Yu J."/>
            <person name="Hong S."/>
            <person name="Yu X."/>
            <person name="Zou P."/>
            <person name="Chen C."/>
            <person name="Chang X."/>
            <person name="Wang W."/>
            <person name="Lv Y."/>
            <person name="Sun Y."/>
            <person name="Ma L."/>
            <person name="Shen B."/>
            <person name="Zhu C."/>
        </authorList>
    </citation>
    <scope>NUCLEOTIDE SEQUENCE [LARGE SCALE GENOMIC DNA]</scope>
</reference>
<keyword evidence="2" id="KW-1133">Transmembrane helix</keyword>
<keyword evidence="2" id="KW-0472">Membrane</keyword>
<proteinExistence type="predicted"/>
<evidence type="ECO:0000256" key="1">
    <source>
        <dbReference type="SAM" id="MobiDB-lite"/>
    </source>
</evidence>
<dbReference type="Proteomes" id="UP000030765">
    <property type="component" value="Unassembled WGS sequence"/>
</dbReference>
<feature type="region of interest" description="Disordered" evidence="1">
    <location>
        <begin position="77"/>
        <end position="107"/>
    </location>
</feature>
<organism evidence="3">
    <name type="scientific">Anopheles sinensis</name>
    <name type="common">Mosquito</name>
    <dbReference type="NCBI Taxonomy" id="74873"/>
    <lineage>
        <taxon>Eukaryota</taxon>
        <taxon>Metazoa</taxon>
        <taxon>Ecdysozoa</taxon>
        <taxon>Arthropoda</taxon>
        <taxon>Hexapoda</taxon>
        <taxon>Insecta</taxon>
        <taxon>Pterygota</taxon>
        <taxon>Neoptera</taxon>
        <taxon>Endopterygota</taxon>
        <taxon>Diptera</taxon>
        <taxon>Nematocera</taxon>
        <taxon>Culicoidea</taxon>
        <taxon>Culicidae</taxon>
        <taxon>Anophelinae</taxon>
        <taxon>Anopheles</taxon>
    </lineage>
</organism>
<sequence>MHLPASFRPSPHASASVEGFLLFFFGWHTKLVPTGAAALLFGPDDRAQRLYIPQHTYNQLSDLLLLRLLSNTEHKHKRNAQLISRQKRQRAAGGDTHETTSDSAALLRRKGLLSRPSGMAAAAWDE</sequence>
<dbReference type="EMBL" id="KE525003">
    <property type="protein sequence ID" value="KFB40232.1"/>
    <property type="molecule type" value="Genomic_DNA"/>
</dbReference>
<evidence type="ECO:0000313" key="4">
    <source>
        <dbReference type="EnsemblMetazoa" id="ASIC007609-PA"/>
    </source>
</evidence>
<keyword evidence="2" id="KW-0812">Transmembrane</keyword>